<name>A0A7N0V845_KALFE</name>
<evidence type="ECO:0000256" key="4">
    <source>
        <dbReference type="ARBA" id="ARBA00022864"/>
    </source>
</evidence>
<keyword evidence="9" id="KW-1185">Reference proteome</keyword>
<evidence type="ECO:0000313" key="8">
    <source>
        <dbReference type="EnsemblPlants" id="Kaladp0185s0001.1.v1.1"/>
    </source>
</evidence>
<comment type="subcellular location">
    <subcellularLocation>
        <location evidence="1">Cytoplasm</location>
    </subcellularLocation>
</comment>
<evidence type="ECO:0000256" key="2">
    <source>
        <dbReference type="ARBA" id="ARBA00022490"/>
    </source>
</evidence>
<dbReference type="PANTHER" id="PTHR33347">
    <property type="entry name" value="OSJNBA0091C07.3 PROTEIN"/>
    <property type="match status" value="1"/>
</dbReference>
<proteinExistence type="inferred from homology"/>
<evidence type="ECO:0000256" key="7">
    <source>
        <dbReference type="SAM" id="MobiDB-lite"/>
    </source>
</evidence>
<evidence type="ECO:0000256" key="5">
    <source>
        <dbReference type="ARBA" id="ARBA00023242"/>
    </source>
</evidence>
<evidence type="ECO:0000256" key="6">
    <source>
        <dbReference type="ARBA" id="ARBA00024199"/>
    </source>
</evidence>
<dbReference type="EnsemblPlants" id="Kaladp0185s0001.1.v1.1">
    <property type="protein sequence ID" value="Kaladp0185s0001.1.v1.1"/>
    <property type="gene ID" value="Kaladp0185s0001.v1.1"/>
</dbReference>
<sequence>MSMDSATEEYSSGCESGWTVYFEQSREFEDDSWCLNRTEEEEEEEEDLSMVSDASSGPAQVSQDNAGTTDNGGGGGVFYSVSTDEDAALVKKPRRGKRARRGGKQLDVCDQPQQLLDDTASSRPDFNYNYNHSSSMVMDFTQDHFSTSCFQAGASSTTHYDQVQSHHQYHWY</sequence>
<evidence type="ECO:0000313" key="9">
    <source>
        <dbReference type="Proteomes" id="UP000594263"/>
    </source>
</evidence>
<dbReference type="AlphaFoldDB" id="A0A7N0V845"/>
<accession>A0A7N0V845</accession>
<dbReference type="GO" id="GO:0005737">
    <property type="term" value="C:cytoplasm"/>
    <property type="evidence" value="ECO:0007669"/>
    <property type="project" value="UniProtKB-SubCell"/>
</dbReference>
<dbReference type="GO" id="GO:0009691">
    <property type="term" value="P:cytokinin biosynthetic process"/>
    <property type="evidence" value="ECO:0007669"/>
    <property type="project" value="UniProtKB-KW"/>
</dbReference>
<feature type="compositionally biased region" description="Polar residues" evidence="7">
    <location>
        <begin position="111"/>
        <end position="123"/>
    </location>
</feature>
<feature type="compositionally biased region" description="Acidic residues" evidence="7">
    <location>
        <begin position="39"/>
        <end position="48"/>
    </location>
</feature>
<feature type="compositionally biased region" description="Basic residues" evidence="7">
    <location>
        <begin position="91"/>
        <end position="103"/>
    </location>
</feature>
<dbReference type="GO" id="GO:0009736">
    <property type="term" value="P:cytokinin-activated signaling pathway"/>
    <property type="evidence" value="ECO:0007669"/>
    <property type="project" value="UniProtKB-KW"/>
</dbReference>
<feature type="region of interest" description="Disordered" evidence="7">
    <location>
        <begin position="31"/>
        <end position="123"/>
    </location>
</feature>
<protein>
    <submittedName>
        <fullName evidence="8">Uncharacterized protein</fullName>
    </submittedName>
</protein>
<feature type="compositionally biased region" description="Polar residues" evidence="7">
    <location>
        <begin position="52"/>
        <end position="63"/>
    </location>
</feature>
<keyword evidence="4" id="KW-0932">Cytokinin signaling pathway</keyword>
<dbReference type="Proteomes" id="UP000594263">
    <property type="component" value="Unplaced"/>
</dbReference>
<dbReference type="Gramene" id="Kaladp0185s0001.1.v1.1">
    <property type="protein sequence ID" value="Kaladp0185s0001.1.v1.1"/>
    <property type="gene ID" value="Kaladp0185s0001.v1.1"/>
</dbReference>
<evidence type="ECO:0000256" key="3">
    <source>
        <dbReference type="ARBA" id="ARBA00022712"/>
    </source>
</evidence>
<evidence type="ECO:0000256" key="1">
    <source>
        <dbReference type="ARBA" id="ARBA00004496"/>
    </source>
</evidence>
<reference evidence="8" key="1">
    <citation type="submission" date="2021-01" db="UniProtKB">
        <authorList>
            <consortium name="EnsemblPlants"/>
        </authorList>
    </citation>
    <scope>IDENTIFICATION</scope>
</reference>
<dbReference type="InterPro" id="IPR044670">
    <property type="entry name" value="SOFL"/>
</dbReference>
<comment type="similarity">
    <text evidence="6">Belongs to the SOFL plant protein family.</text>
</comment>
<organism evidence="8 9">
    <name type="scientific">Kalanchoe fedtschenkoi</name>
    <name type="common">Lavender scallops</name>
    <name type="synonym">South American air plant</name>
    <dbReference type="NCBI Taxonomy" id="63787"/>
    <lineage>
        <taxon>Eukaryota</taxon>
        <taxon>Viridiplantae</taxon>
        <taxon>Streptophyta</taxon>
        <taxon>Embryophyta</taxon>
        <taxon>Tracheophyta</taxon>
        <taxon>Spermatophyta</taxon>
        <taxon>Magnoliopsida</taxon>
        <taxon>eudicotyledons</taxon>
        <taxon>Gunneridae</taxon>
        <taxon>Pentapetalae</taxon>
        <taxon>Saxifragales</taxon>
        <taxon>Crassulaceae</taxon>
        <taxon>Kalanchoe</taxon>
    </lineage>
</organism>
<keyword evidence="3" id="KW-0203">Cytokinin biosynthesis</keyword>
<keyword evidence="5" id="KW-0539">Nucleus</keyword>
<dbReference type="PANTHER" id="PTHR33347:SF1">
    <property type="entry name" value="PROTEIN SOB FIVE-LIKE 5"/>
    <property type="match status" value="1"/>
</dbReference>
<keyword evidence="2" id="KW-0963">Cytoplasm</keyword>